<accession>A0A6G9YRG1</accession>
<dbReference type="KEGG" id="nah:F5544_39935"/>
<gene>
    <name evidence="1" type="ORF">F5544_39935</name>
</gene>
<sequence>MSPSASDDVDQDRLVAERAIASFTLRRPWSIQRFVEELSLQRDRPIEIVEGLGEYESIDFSGIWIPLPEKDIIRHRAGVATVERDGIIAHELGHIVLGHEVSAEERLEYFTRTAPAIPTAVVARLLAQQACLRSNFDLPLERQAEWFATLLMEAAESLSRPLFPDKNLTPRRRLMLERAAATFGWAM</sequence>
<name>A0A6G9YRG1_9NOCA</name>
<evidence type="ECO:0000313" key="2">
    <source>
        <dbReference type="Proteomes" id="UP000503540"/>
    </source>
</evidence>
<keyword evidence="2" id="KW-1185">Reference proteome</keyword>
<dbReference type="AlphaFoldDB" id="A0A6G9YRG1"/>
<dbReference type="Proteomes" id="UP000503540">
    <property type="component" value="Chromosome"/>
</dbReference>
<proteinExistence type="predicted"/>
<evidence type="ECO:0008006" key="3">
    <source>
        <dbReference type="Google" id="ProtNLM"/>
    </source>
</evidence>
<organism evidence="1 2">
    <name type="scientific">Nocardia arthritidis</name>
    <dbReference type="NCBI Taxonomy" id="228602"/>
    <lineage>
        <taxon>Bacteria</taxon>
        <taxon>Bacillati</taxon>
        <taxon>Actinomycetota</taxon>
        <taxon>Actinomycetes</taxon>
        <taxon>Mycobacteriales</taxon>
        <taxon>Nocardiaceae</taxon>
        <taxon>Nocardia</taxon>
    </lineage>
</organism>
<dbReference type="RefSeq" id="WP_167477990.1">
    <property type="nucleotide sequence ID" value="NZ_CP046172.1"/>
</dbReference>
<reference evidence="1 2" key="1">
    <citation type="journal article" date="2019" name="ACS Chem. Biol.">
        <title>Identification and Mobilization of a Cryptic Antibiotic Biosynthesis Gene Locus from a Human-Pathogenic Nocardia Isolate.</title>
        <authorList>
            <person name="Herisse M."/>
            <person name="Ishida K."/>
            <person name="Porter J.L."/>
            <person name="Howden B."/>
            <person name="Hertweck C."/>
            <person name="Stinear T.P."/>
            <person name="Pidot S.J."/>
        </authorList>
    </citation>
    <scope>NUCLEOTIDE SEQUENCE [LARGE SCALE GENOMIC DNA]</scope>
    <source>
        <strain evidence="1 2">AUSMDU00012717</strain>
    </source>
</reference>
<evidence type="ECO:0000313" key="1">
    <source>
        <dbReference type="EMBL" id="QIS15804.1"/>
    </source>
</evidence>
<dbReference type="EMBL" id="CP046172">
    <property type="protein sequence ID" value="QIS15804.1"/>
    <property type="molecule type" value="Genomic_DNA"/>
</dbReference>
<protein>
    <recommendedName>
        <fullName evidence="3">ImmA/IrrE family metallo-endopeptidase</fullName>
    </recommendedName>
</protein>